<proteinExistence type="predicted"/>
<name>M6V1H6_9LEPT</name>
<dbReference type="RefSeq" id="WP_002745909.1">
    <property type="nucleotide sequence ID" value="NZ_MF974398.1"/>
</dbReference>
<protein>
    <submittedName>
        <fullName evidence="1">DUF3102 domain-containing protein</fullName>
    </submittedName>
</protein>
<dbReference type="AlphaFoldDB" id="M6V1H6"/>
<reference evidence="1" key="1">
    <citation type="journal article" date="2018" name="Sci. Rep.">
        <title>Characterization of LE3 and LE4, the only lytic phages known to infect the spirochete Leptospira.</title>
        <authorList>
            <person name="Schiettekatte O."/>
            <person name="Vincent A.T."/>
            <person name="Malosse C."/>
            <person name="Lechat P."/>
            <person name="Chamot-Rooke J."/>
            <person name="Veyrier F.J."/>
            <person name="Picardeau M."/>
            <person name="Bourhy P."/>
        </authorList>
    </citation>
    <scope>NUCLEOTIDE SEQUENCE</scope>
    <source>
        <plasmid evidence="1">p2_L200901116</plasmid>
    </source>
</reference>
<sequence length="184" mass="21147">MNSEKKKAAILGRRTGFERESELPMSTIDKTADELNRLHQSILTAGKNMVRFAIEAGEILFVKKNELKHGEFIPWVEENLNFKIRTVQRYIKIFEKKDLINASTLTHLEDAYKLIAGPVSEEKELNPSDNTLNPKEIYQKFKSGSRLAQREKGVLKEYLITKKEKILSNAKRQITAIDDDLNSL</sequence>
<evidence type="ECO:0000313" key="1">
    <source>
        <dbReference type="EMBL" id="AVH81616.1"/>
    </source>
</evidence>
<dbReference type="InterPro" id="IPR021451">
    <property type="entry name" value="DUF3102"/>
</dbReference>
<dbReference type="Pfam" id="PF11300">
    <property type="entry name" value="DUF3102"/>
    <property type="match status" value="1"/>
</dbReference>
<accession>M6V1H6</accession>
<keyword evidence="1" id="KW-0614">Plasmid</keyword>
<dbReference type="EMBL" id="MF974398">
    <property type="protein sequence ID" value="AVH81616.1"/>
    <property type="molecule type" value="Genomic_DNA"/>
</dbReference>
<geneLocation type="plasmid" evidence="1">
    <name>p2_L200901116</name>
</geneLocation>
<organism evidence="1">
    <name type="scientific">Leptospira mayottensis 200901116</name>
    <dbReference type="NCBI Taxonomy" id="1192864"/>
    <lineage>
        <taxon>Bacteria</taxon>
        <taxon>Pseudomonadati</taxon>
        <taxon>Spirochaetota</taxon>
        <taxon>Spirochaetia</taxon>
        <taxon>Leptospirales</taxon>
        <taxon>Leptospiraceae</taxon>
        <taxon>Leptospira</taxon>
    </lineage>
</organism>